<name>A0A6G8R2J6_9CAUD</name>
<protein>
    <submittedName>
        <fullName evidence="1">Uncharacterized protein</fullName>
    </submittedName>
</protein>
<dbReference type="KEGG" id="vg:55816785"/>
<keyword evidence="2" id="KW-1185">Reference proteome</keyword>
<evidence type="ECO:0000313" key="1">
    <source>
        <dbReference type="EMBL" id="QIN94393.1"/>
    </source>
</evidence>
<sequence length="203" mass="21782">MKRLCPACSVRHAKLVAEDCVVCQGAGALELGEAALAFHEPDVVSIAVGIALEAYARTIDVSLTLSDDRPAALRATVKQLVDAGIIDRPARKRVTREPLRAAESARELAGSVALVSLRPSDESLPDAPAFAYQIGDRPNARGLPLLSSEGYPSHLARVIDPTEPGRDTAAHLTDRRSAERQAAVIVKAVPETIRIKTRKRRKA</sequence>
<dbReference type="Proteomes" id="UP000500909">
    <property type="component" value="Segment"/>
</dbReference>
<reference evidence="1 2" key="1">
    <citation type="submission" date="2020-02" db="EMBL/GenBank/DDBJ databases">
        <authorList>
            <person name="Bojorquez D.A."/>
            <person name="Alcantara J.K.D.L."/>
            <person name="Arambulo J.M.L."/>
            <person name="Budzinski C.A."/>
            <person name="Campbell G.A."/>
            <person name="Dosanjh M.K."/>
            <person name="Gallardo M.A."/>
            <person name="Huang C."/>
            <person name="Nguyen N."/>
            <person name="Yee O.M."/>
            <person name="Ngo R.T."/>
            <person name="Kapinos A."/>
            <person name="Freise A.C."/>
            <person name="Reddi K."/>
            <person name="Moberg-Parker J."/>
            <person name="Garlena R.A."/>
            <person name="Russell D.A."/>
            <person name="Pope W.H."/>
            <person name="Jacobs-Sera D."/>
            <person name="Hatfull G.F."/>
        </authorList>
    </citation>
    <scope>NUCLEOTIDE SEQUENCE [LARGE SCALE GENOMIC DNA]</scope>
</reference>
<accession>A0A6G8R2J6</accession>
<proteinExistence type="predicted"/>
<organism evidence="1 2">
    <name type="scientific">Arthrobacter phage Abba</name>
    <dbReference type="NCBI Taxonomy" id="2713256"/>
    <lineage>
        <taxon>Viruses</taxon>
        <taxon>Duplodnaviria</taxon>
        <taxon>Heunggongvirae</taxon>
        <taxon>Uroviricota</taxon>
        <taxon>Caudoviricetes</taxon>
        <taxon>Berryhillviridae</taxon>
        <taxon>Ayohtrevirus</taxon>
        <taxon>Ayohtrevirus abba</taxon>
    </lineage>
</organism>
<evidence type="ECO:0000313" key="2">
    <source>
        <dbReference type="Proteomes" id="UP000500909"/>
    </source>
</evidence>
<dbReference type="RefSeq" id="YP_009887330.1">
    <property type="nucleotide sequence ID" value="NC_049498.1"/>
</dbReference>
<gene>
    <name evidence="1" type="primary">64</name>
    <name evidence="1" type="ORF">SEA_ABBA_64</name>
</gene>
<dbReference type="GeneID" id="55816785"/>
<dbReference type="EMBL" id="MT024868">
    <property type="protein sequence ID" value="QIN94393.1"/>
    <property type="molecule type" value="Genomic_DNA"/>
</dbReference>